<dbReference type="InterPro" id="IPR052523">
    <property type="entry name" value="Trichothecene_AcTrans"/>
</dbReference>
<gene>
    <name evidence="2" type="ORF">K491DRAFT_698110</name>
</gene>
<evidence type="ECO:0000259" key="1">
    <source>
        <dbReference type="Pfam" id="PF13508"/>
    </source>
</evidence>
<keyword evidence="3" id="KW-1185">Reference proteome</keyword>
<dbReference type="EMBL" id="MU004493">
    <property type="protein sequence ID" value="KAF2649419.1"/>
    <property type="molecule type" value="Genomic_DNA"/>
</dbReference>
<dbReference type="Gene3D" id="3.40.630.30">
    <property type="match status" value="1"/>
</dbReference>
<dbReference type="PANTHER" id="PTHR42791">
    <property type="entry name" value="GNAT FAMILY ACETYLTRANSFERASE"/>
    <property type="match status" value="1"/>
</dbReference>
<dbReference type="InterPro" id="IPR016181">
    <property type="entry name" value="Acyl_CoA_acyltransferase"/>
</dbReference>
<evidence type="ECO:0000313" key="2">
    <source>
        <dbReference type="EMBL" id="KAF2649419.1"/>
    </source>
</evidence>
<proteinExistence type="predicted"/>
<dbReference type="AlphaFoldDB" id="A0A6A6SP04"/>
<dbReference type="PANTHER" id="PTHR42791:SF14">
    <property type="entry name" value="N-ACETYLTRANSFERASE DOMAIN-CONTAINING PROTEIN"/>
    <property type="match status" value="1"/>
</dbReference>
<dbReference type="CDD" id="cd04301">
    <property type="entry name" value="NAT_SF"/>
    <property type="match status" value="1"/>
</dbReference>
<dbReference type="Pfam" id="PF13508">
    <property type="entry name" value="Acetyltransf_7"/>
    <property type="match status" value="1"/>
</dbReference>
<feature type="domain" description="N-acetyltransferase" evidence="1">
    <location>
        <begin position="133"/>
        <end position="185"/>
    </location>
</feature>
<name>A0A6A6SP04_9PLEO</name>
<dbReference type="Proteomes" id="UP000799324">
    <property type="component" value="Unassembled WGS sequence"/>
</dbReference>
<protein>
    <recommendedName>
        <fullName evidence="1">N-acetyltransferase domain-containing protein</fullName>
    </recommendedName>
</protein>
<reference evidence="2" key="1">
    <citation type="journal article" date="2020" name="Stud. Mycol.">
        <title>101 Dothideomycetes genomes: a test case for predicting lifestyles and emergence of pathogens.</title>
        <authorList>
            <person name="Haridas S."/>
            <person name="Albert R."/>
            <person name="Binder M."/>
            <person name="Bloem J."/>
            <person name="Labutti K."/>
            <person name="Salamov A."/>
            <person name="Andreopoulos B."/>
            <person name="Baker S."/>
            <person name="Barry K."/>
            <person name="Bills G."/>
            <person name="Bluhm B."/>
            <person name="Cannon C."/>
            <person name="Castanera R."/>
            <person name="Culley D."/>
            <person name="Daum C."/>
            <person name="Ezra D."/>
            <person name="Gonzalez J."/>
            <person name="Henrissat B."/>
            <person name="Kuo A."/>
            <person name="Liang C."/>
            <person name="Lipzen A."/>
            <person name="Lutzoni F."/>
            <person name="Magnuson J."/>
            <person name="Mondo S."/>
            <person name="Nolan M."/>
            <person name="Ohm R."/>
            <person name="Pangilinan J."/>
            <person name="Park H.-J."/>
            <person name="Ramirez L."/>
            <person name="Alfaro M."/>
            <person name="Sun H."/>
            <person name="Tritt A."/>
            <person name="Yoshinaga Y."/>
            <person name="Zwiers L.-H."/>
            <person name="Turgeon B."/>
            <person name="Goodwin S."/>
            <person name="Spatafora J."/>
            <person name="Crous P."/>
            <person name="Grigoriev I."/>
        </authorList>
    </citation>
    <scope>NUCLEOTIDE SEQUENCE</scope>
    <source>
        <strain evidence="2">CBS 122681</strain>
    </source>
</reference>
<dbReference type="SUPFAM" id="SSF55729">
    <property type="entry name" value="Acyl-CoA N-acyltransferases (Nat)"/>
    <property type="match status" value="1"/>
</dbReference>
<evidence type="ECO:0000313" key="3">
    <source>
        <dbReference type="Proteomes" id="UP000799324"/>
    </source>
</evidence>
<dbReference type="GO" id="GO:0016747">
    <property type="term" value="F:acyltransferase activity, transferring groups other than amino-acyl groups"/>
    <property type="evidence" value="ECO:0007669"/>
    <property type="project" value="InterPro"/>
</dbReference>
<organism evidence="2 3">
    <name type="scientific">Lophiostoma macrostomum CBS 122681</name>
    <dbReference type="NCBI Taxonomy" id="1314788"/>
    <lineage>
        <taxon>Eukaryota</taxon>
        <taxon>Fungi</taxon>
        <taxon>Dikarya</taxon>
        <taxon>Ascomycota</taxon>
        <taxon>Pezizomycotina</taxon>
        <taxon>Dothideomycetes</taxon>
        <taxon>Pleosporomycetidae</taxon>
        <taxon>Pleosporales</taxon>
        <taxon>Lophiostomataceae</taxon>
        <taxon>Lophiostoma</taxon>
    </lineage>
</organism>
<dbReference type="OrthoDB" id="4738875at2759"/>
<sequence length="216" mass="24595">MPLEHSLLQDDADFFKVVPFMFEASLPNPFIEACWPNGRDAEAQKRHAAGFIAHKNMDPTVTWTKVTDTETRQIVGVAQWFVFKDNKPPEMDFDGPPGTWKTDDAKKYAQEVYALVTSHRRQVIRENDVPIVVLSIMAVHPKHQHRGVGTMLMKKGMHMADEMKALSVVDSTVAGRPLYDKFDFHVKHHYYPIPACKSCGRGDVLELFFMVRPRAG</sequence>
<dbReference type="InterPro" id="IPR000182">
    <property type="entry name" value="GNAT_dom"/>
</dbReference>
<accession>A0A6A6SP04</accession>